<dbReference type="OrthoDB" id="21325at2"/>
<feature type="transmembrane region" description="Helical" evidence="1">
    <location>
        <begin position="100"/>
        <end position="121"/>
    </location>
</feature>
<feature type="transmembrane region" description="Helical" evidence="1">
    <location>
        <begin position="6"/>
        <end position="24"/>
    </location>
</feature>
<proteinExistence type="predicted"/>
<sequence>MTIGALLTGLFFIFIHFMTNKILPTERLMQLRWFSFSGGLAVSYVFVYVLPALHTEQQNIALDLTLFAMQSEIYFIGLIGVIMFYGSQLYVRQRAHDNELTFWTQILFYTTYNALVAYVVISAQVSVLQALFYSAAIGLHFIAVAHDMWREFAEKYNTVGRYMLALGILIGWGLGVFVEFTALVQSIIFAFISGAMILNVFKYELPEDKYAHFPTFASGVIMYTAITLSLKFFFEW</sequence>
<dbReference type="KEGG" id="bbev:BBEV_1626"/>
<evidence type="ECO:0000256" key="1">
    <source>
        <dbReference type="SAM" id="Phobius"/>
    </source>
</evidence>
<evidence type="ECO:0000313" key="2">
    <source>
        <dbReference type="EMBL" id="AOM82987.1"/>
    </source>
</evidence>
<evidence type="ECO:0000313" key="3">
    <source>
        <dbReference type="Proteomes" id="UP000094463"/>
    </source>
</evidence>
<name>A0A1D7QVF9_9BACI</name>
<feature type="transmembrane region" description="Helical" evidence="1">
    <location>
        <begin position="127"/>
        <end position="146"/>
    </location>
</feature>
<dbReference type="AlphaFoldDB" id="A0A1D7QVF9"/>
<feature type="transmembrane region" description="Helical" evidence="1">
    <location>
        <begin position="73"/>
        <end position="91"/>
    </location>
</feature>
<gene>
    <name evidence="2" type="ORF">BBEV_1626</name>
</gene>
<feature type="transmembrane region" description="Helical" evidence="1">
    <location>
        <begin position="158"/>
        <end position="177"/>
    </location>
</feature>
<dbReference type="STRING" id="632773.BBEV_1626"/>
<keyword evidence="1" id="KW-1133">Transmembrane helix</keyword>
<dbReference type="EMBL" id="CP012502">
    <property type="protein sequence ID" value="AOM82987.1"/>
    <property type="molecule type" value="Genomic_DNA"/>
</dbReference>
<keyword evidence="3" id="KW-1185">Reference proteome</keyword>
<reference evidence="2 3" key="1">
    <citation type="submission" date="2015-08" db="EMBL/GenBank/DDBJ databases">
        <title>The complete genome sequence of Bacillus beveridgei MLTeJB.</title>
        <authorList>
            <person name="Hanson T.E."/>
            <person name="Mesa C."/>
            <person name="Basesman S.M."/>
            <person name="Oremland R.S."/>
        </authorList>
    </citation>
    <scope>NUCLEOTIDE SEQUENCE [LARGE SCALE GENOMIC DNA]</scope>
    <source>
        <strain evidence="2 3">MLTeJB</strain>
    </source>
</reference>
<keyword evidence="1" id="KW-0472">Membrane</keyword>
<protein>
    <submittedName>
        <fullName evidence="2">Uncharacterized protein</fullName>
    </submittedName>
</protein>
<accession>A0A1D7QVF9</accession>
<feature type="transmembrane region" description="Helical" evidence="1">
    <location>
        <begin position="31"/>
        <end position="53"/>
    </location>
</feature>
<keyword evidence="1" id="KW-0812">Transmembrane</keyword>
<dbReference type="Proteomes" id="UP000094463">
    <property type="component" value="Chromosome"/>
</dbReference>
<dbReference type="PATRIC" id="fig|632773.3.peg.1709"/>
<dbReference type="RefSeq" id="WP_069365014.1">
    <property type="nucleotide sequence ID" value="NZ_CP012502.1"/>
</dbReference>
<organism evidence="2 3">
    <name type="scientific">Salisediminibacterium beveridgei</name>
    <dbReference type="NCBI Taxonomy" id="632773"/>
    <lineage>
        <taxon>Bacteria</taxon>
        <taxon>Bacillati</taxon>
        <taxon>Bacillota</taxon>
        <taxon>Bacilli</taxon>
        <taxon>Bacillales</taxon>
        <taxon>Bacillaceae</taxon>
        <taxon>Salisediminibacterium</taxon>
    </lineage>
</organism>
<feature type="transmembrane region" description="Helical" evidence="1">
    <location>
        <begin position="213"/>
        <end position="234"/>
    </location>
</feature>